<organism evidence="2 3">
    <name type="scientific">Muricoccus nepalensis</name>
    <dbReference type="NCBI Taxonomy" id="1854500"/>
    <lineage>
        <taxon>Bacteria</taxon>
        <taxon>Pseudomonadati</taxon>
        <taxon>Pseudomonadota</taxon>
        <taxon>Alphaproteobacteria</taxon>
        <taxon>Acetobacterales</taxon>
        <taxon>Roseomonadaceae</taxon>
        <taxon>Muricoccus</taxon>
    </lineage>
</organism>
<sequence>MIPCIPAARAIAPGPCRRLPRGTERTKAVAAARECRTVFAHHRPALELPLAGPAGTDGHRSMPARRNGLSGAPRLRSEVLATGHSGYAQAKRRDGGARRHRAQAMLAAFRESRRENIATLPRPA</sequence>
<dbReference type="EMBL" id="RCZP01000044">
    <property type="protein sequence ID" value="TPG45767.1"/>
    <property type="molecule type" value="Genomic_DNA"/>
</dbReference>
<keyword evidence="3" id="KW-1185">Reference proteome</keyword>
<evidence type="ECO:0000313" key="3">
    <source>
        <dbReference type="Proteomes" id="UP000317078"/>
    </source>
</evidence>
<protein>
    <submittedName>
        <fullName evidence="2">Uncharacterized protein</fullName>
    </submittedName>
</protein>
<name>A0A502F8T7_9PROT</name>
<accession>A0A502F8T7</accession>
<evidence type="ECO:0000313" key="2">
    <source>
        <dbReference type="EMBL" id="TPG45767.1"/>
    </source>
</evidence>
<gene>
    <name evidence="2" type="ORF">EAH89_25755</name>
</gene>
<dbReference type="AlphaFoldDB" id="A0A502F8T7"/>
<feature type="region of interest" description="Disordered" evidence="1">
    <location>
        <begin position="48"/>
        <end position="73"/>
    </location>
</feature>
<comment type="caution">
    <text evidence="2">The sequence shown here is derived from an EMBL/GenBank/DDBJ whole genome shotgun (WGS) entry which is preliminary data.</text>
</comment>
<proteinExistence type="predicted"/>
<reference evidence="2 3" key="1">
    <citation type="journal article" date="2019" name="Environ. Microbiol.">
        <title>Species interactions and distinct microbial communities in high Arctic permafrost affected cryosols are associated with the CH4 and CO2 gas fluxes.</title>
        <authorList>
            <person name="Altshuler I."/>
            <person name="Hamel J."/>
            <person name="Turney S."/>
            <person name="Magnuson E."/>
            <person name="Levesque R."/>
            <person name="Greer C."/>
            <person name="Whyte L.G."/>
        </authorList>
    </citation>
    <scope>NUCLEOTIDE SEQUENCE [LARGE SCALE GENOMIC DNA]</scope>
    <source>
        <strain evidence="2 3">S9.3B</strain>
    </source>
</reference>
<dbReference type="Proteomes" id="UP000317078">
    <property type="component" value="Unassembled WGS sequence"/>
</dbReference>
<evidence type="ECO:0000256" key="1">
    <source>
        <dbReference type="SAM" id="MobiDB-lite"/>
    </source>
</evidence>